<protein>
    <recommendedName>
        <fullName evidence="3 6">peptidylprolyl isomerase</fullName>
        <ecNumber evidence="3 6">5.2.1.8</ecNumber>
    </recommendedName>
</protein>
<dbReference type="EC" id="5.2.1.8" evidence="3 6"/>
<dbReference type="Gene3D" id="3.10.50.40">
    <property type="match status" value="2"/>
</dbReference>
<keyword evidence="10" id="KW-1185">Reference proteome</keyword>
<dbReference type="RefSeq" id="WP_340268904.1">
    <property type="nucleotide sequence ID" value="NZ_JBBEOG010000003.1"/>
</dbReference>
<dbReference type="SUPFAM" id="SSF54534">
    <property type="entry name" value="FKBP-like"/>
    <property type="match status" value="2"/>
</dbReference>
<evidence type="ECO:0000256" key="6">
    <source>
        <dbReference type="PROSITE-ProRule" id="PRU00277"/>
    </source>
</evidence>
<feature type="domain" description="PPIase FKBP-type" evidence="8">
    <location>
        <begin position="106"/>
        <end position="191"/>
    </location>
</feature>
<feature type="region of interest" description="Disordered" evidence="7">
    <location>
        <begin position="1"/>
        <end position="21"/>
    </location>
</feature>
<organism evidence="9 10">
    <name type="scientific">Aquipuribacter nitratireducens</name>
    <dbReference type="NCBI Taxonomy" id="650104"/>
    <lineage>
        <taxon>Bacteria</taxon>
        <taxon>Bacillati</taxon>
        <taxon>Actinomycetota</taxon>
        <taxon>Actinomycetes</taxon>
        <taxon>Micrococcales</taxon>
        <taxon>Intrasporangiaceae</taxon>
        <taxon>Aquipuribacter</taxon>
    </lineage>
</organism>
<dbReference type="InterPro" id="IPR001179">
    <property type="entry name" value="PPIase_FKBP_dom"/>
</dbReference>
<dbReference type="Proteomes" id="UP001596122">
    <property type="component" value="Unassembled WGS sequence"/>
</dbReference>
<feature type="domain" description="PPIase FKBP-type" evidence="8">
    <location>
        <begin position="247"/>
        <end position="334"/>
    </location>
</feature>
<accession>A0ABW0GIT1</accession>
<evidence type="ECO:0000259" key="8">
    <source>
        <dbReference type="PROSITE" id="PS50059"/>
    </source>
</evidence>
<evidence type="ECO:0000256" key="5">
    <source>
        <dbReference type="ARBA" id="ARBA00023235"/>
    </source>
</evidence>
<evidence type="ECO:0000313" key="9">
    <source>
        <dbReference type="EMBL" id="MFC5379674.1"/>
    </source>
</evidence>
<reference evidence="10" key="1">
    <citation type="journal article" date="2019" name="Int. J. Syst. Evol. Microbiol.">
        <title>The Global Catalogue of Microorganisms (GCM) 10K type strain sequencing project: providing services to taxonomists for standard genome sequencing and annotation.</title>
        <authorList>
            <consortium name="The Broad Institute Genomics Platform"/>
            <consortium name="The Broad Institute Genome Sequencing Center for Infectious Disease"/>
            <person name="Wu L."/>
            <person name="Ma J."/>
        </authorList>
    </citation>
    <scope>NUCLEOTIDE SEQUENCE [LARGE SCALE GENOMIC DNA]</scope>
    <source>
        <strain evidence="10">CCUG 43114</strain>
    </source>
</reference>
<comment type="similarity">
    <text evidence="2">Belongs to the FKBP-type PPIase family.</text>
</comment>
<dbReference type="Pfam" id="PF00254">
    <property type="entry name" value="FKBP_C"/>
    <property type="match status" value="2"/>
</dbReference>
<evidence type="ECO:0000313" key="10">
    <source>
        <dbReference type="Proteomes" id="UP001596122"/>
    </source>
</evidence>
<sequence>MSSSRPTTAPPAHPLSSGARRASRPLVLGAAALLAVGVAACGSGEATDDASGAAGGNAGGSGDLSGVSVDGAYGEVPTVEFDTPFEVEESASTVLDEGDGEELTSEDTVTLDYWVFSGSSGEQLESSRDAAPISLPLGEGQAAPGIIDALVGIPDGSRVVAAVAPPEPPEGASADPSAETIVFVMDVLGVVPERAEGEVVEPPEGVPSVTTDDAGDVESLDVSGVEAPEELVVTTLIEGEGEPVEAGSTVTIHYEGVLASDGTVFDSSWDRGTAATFPLDNLIPAWRDGLVGVPVGSRVVMQVPPEQGYGAEGSPPTIPGDADLVFVVDVLAATAPPA</sequence>
<evidence type="ECO:0000256" key="2">
    <source>
        <dbReference type="ARBA" id="ARBA00006577"/>
    </source>
</evidence>
<gene>
    <name evidence="9" type="ORF">ACFPJ6_02615</name>
</gene>
<dbReference type="GO" id="GO:0003755">
    <property type="term" value="F:peptidyl-prolyl cis-trans isomerase activity"/>
    <property type="evidence" value="ECO:0007669"/>
    <property type="project" value="UniProtKB-EC"/>
</dbReference>
<dbReference type="PANTHER" id="PTHR43811:SF19">
    <property type="entry name" value="39 KDA FK506-BINDING NUCLEAR PROTEIN"/>
    <property type="match status" value="1"/>
</dbReference>
<proteinExistence type="inferred from homology"/>
<evidence type="ECO:0000256" key="3">
    <source>
        <dbReference type="ARBA" id="ARBA00013194"/>
    </source>
</evidence>
<dbReference type="InterPro" id="IPR046357">
    <property type="entry name" value="PPIase_dom_sf"/>
</dbReference>
<comment type="catalytic activity">
    <reaction evidence="1 6">
        <text>[protein]-peptidylproline (omega=180) = [protein]-peptidylproline (omega=0)</text>
        <dbReference type="Rhea" id="RHEA:16237"/>
        <dbReference type="Rhea" id="RHEA-COMP:10747"/>
        <dbReference type="Rhea" id="RHEA-COMP:10748"/>
        <dbReference type="ChEBI" id="CHEBI:83833"/>
        <dbReference type="ChEBI" id="CHEBI:83834"/>
        <dbReference type="EC" id="5.2.1.8"/>
    </reaction>
</comment>
<evidence type="ECO:0000256" key="1">
    <source>
        <dbReference type="ARBA" id="ARBA00000971"/>
    </source>
</evidence>
<keyword evidence="5 6" id="KW-0413">Isomerase</keyword>
<keyword evidence="4 6" id="KW-0697">Rotamase</keyword>
<dbReference type="PANTHER" id="PTHR43811">
    <property type="entry name" value="FKBP-TYPE PEPTIDYL-PROLYL CIS-TRANS ISOMERASE FKPA"/>
    <property type="match status" value="1"/>
</dbReference>
<name>A0ABW0GIT1_9MICO</name>
<evidence type="ECO:0000256" key="4">
    <source>
        <dbReference type="ARBA" id="ARBA00023110"/>
    </source>
</evidence>
<comment type="caution">
    <text evidence="9">The sequence shown here is derived from an EMBL/GenBank/DDBJ whole genome shotgun (WGS) entry which is preliminary data.</text>
</comment>
<evidence type="ECO:0000256" key="7">
    <source>
        <dbReference type="SAM" id="MobiDB-lite"/>
    </source>
</evidence>
<dbReference type="PROSITE" id="PS50059">
    <property type="entry name" value="FKBP_PPIASE"/>
    <property type="match status" value="2"/>
</dbReference>
<dbReference type="EMBL" id="JBHSLD010000004">
    <property type="protein sequence ID" value="MFC5379674.1"/>
    <property type="molecule type" value="Genomic_DNA"/>
</dbReference>